<protein>
    <submittedName>
        <fullName evidence="1">Uncharacterized protein</fullName>
    </submittedName>
</protein>
<sequence>MNKEKFINSLIEYQAKVGVQISYNDCIGPLYLKVFSYKSKVKYAYDFIK</sequence>
<feature type="non-terminal residue" evidence="1">
    <location>
        <position position="49"/>
    </location>
</feature>
<proteinExistence type="predicted"/>
<organism evidence="1">
    <name type="scientific">hydrothermal vent metagenome</name>
    <dbReference type="NCBI Taxonomy" id="652676"/>
    <lineage>
        <taxon>unclassified sequences</taxon>
        <taxon>metagenomes</taxon>
        <taxon>ecological metagenomes</taxon>
    </lineage>
</organism>
<gene>
    <name evidence="1" type="ORF">MNBD_BACTEROID07-1481</name>
</gene>
<dbReference type="AlphaFoldDB" id="A0A3B0UM10"/>
<accession>A0A3B0UM10</accession>
<reference evidence="1" key="1">
    <citation type="submission" date="2018-06" db="EMBL/GenBank/DDBJ databases">
        <authorList>
            <person name="Zhirakovskaya E."/>
        </authorList>
    </citation>
    <scope>NUCLEOTIDE SEQUENCE</scope>
</reference>
<dbReference type="EMBL" id="UOET01000481">
    <property type="protein sequence ID" value="VAW30150.1"/>
    <property type="molecule type" value="Genomic_DNA"/>
</dbReference>
<evidence type="ECO:0000313" key="1">
    <source>
        <dbReference type="EMBL" id="VAW30150.1"/>
    </source>
</evidence>
<name>A0A3B0UM10_9ZZZZ</name>